<gene>
    <name evidence="3" type="ORF">Pmar_PMAR016755</name>
</gene>
<sequence>MFILLHLLLIVNSALSDASNEGTCAAPSSDQTHTDSPSGPHLIGKYPSQCSSPGDPLNGKYCWFIINDTNQITGSASIGSNFSSTDSFAQLQLAVHLRDKTPVDVGVQVEGNSSMLFDLPLGIKIETHFSIPKYQDTGGEDGVGGKKITFPTQLRTRVKVPWKKKKVEGHAVDRGIAFVNTTGGTYHYLVTEPRVTVKTKSVNSSISYHLAIATNDLSKRWTYDAYVDYKIEGNSKGLRLKSSDRIWIFQGGIDIE</sequence>
<dbReference type="EMBL" id="GG682907">
    <property type="protein sequence ID" value="EER02667.1"/>
    <property type="molecule type" value="Genomic_DNA"/>
</dbReference>
<dbReference type="OrthoDB" id="10336385at2759"/>
<dbReference type="AlphaFoldDB" id="C5LKR3"/>
<protein>
    <submittedName>
        <fullName evidence="3">Uncharacterized protein</fullName>
    </submittedName>
</protein>
<feature type="region of interest" description="Disordered" evidence="1">
    <location>
        <begin position="21"/>
        <end position="47"/>
    </location>
</feature>
<evidence type="ECO:0000256" key="2">
    <source>
        <dbReference type="SAM" id="SignalP"/>
    </source>
</evidence>
<dbReference type="RefSeq" id="XP_002769970.1">
    <property type="nucleotide sequence ID" value="XM_002769924.1"/>
</dbReference>
<keyword evidence="2" id="KW-0732">Signal</keyword>
<dbReference type="InParanoid" id="C5LKR3"/>
<feature type="compositionally biased region" description="Polar residues" evidence="1">
    <location>
        <begin position="21"/>
        <end position="37"/>
    </location>
</feature>
<name>C5LKR3_PERM5</name>
<feature type="signal peptide" evidence="2">
    <location>
        <begin position="1"/>
        <end position="16"/>
    </location>
</feature>
<evidence type="ECO:0000313" key="4">
    <source>
        <dbReference type="Proteomes" id="UP000007800"/>
    </source>
</evidence>
<keyword evidence="4" id="KW-1185">Reference proteome</keyword>
<dbReference type="GeneID" id="9048020"/>
<organism evidence="4">
    <name type="scientific">Perkinsus marinus (strain ATCC 50983 / TXsc)</name>
    <dbReference type="NCBI Taxonomy" id="423536"/>
    <lineage>
        <taxon>Eukaryota</taxon>
        <taxon>Sar</taxon>
        <taxon>Alveolata</taxon>
        <taxon>Perkinsozoa</taxon>
        <taxon>Perkinsea</taxon>
        <taxon>Perkinsida</taxon>
        <taxon>Perkinsidae</taxon>
        <taxon>Perkinsus</taxon>
    </lineage>
</organism>
<evidence type="ECO:0000256" key="1">
    <source>
        <dbReference type="SAM" id="MobiDB-lite"/>
    </source>
</evidence>
<proteinExistence type="predicted"/>
<feature type="chain" id="PRO_5002954577" evidence="2">
    <location>
        <begin position="17"/>
        <end position="256"/>
    </location>
</feature>
<accession>C5LKR3</accession>
<reference evidence="3 4" key="1">
    <citation type="submission" date="2008-07" db="EMBL/GenBank/DDBJ databases">
        <authorList>
            <person name="El-Sayed N."/>
            <person name="Caler E."/>
            <person name="Inman J."/>
            <person name="Amedeo P."/>
            <person name="Hass B."/>
            <person name="Wortman J."/>
        </authorList>
    </citation>
    <scope>NUCLEOTIDE SEQUENCE [LARGE SCALE GENOMIC DNA]</scope>
    <source>
        <strain evidence="4">ATCC 50983 / TXsc</strain>
    </source>
</reference>
<dbReference type="Proteomes" id="UP000007800">
    <property type="component" value="Unassembled WGS sequence"/>
</dbReference>
<evidence type="ECO:0000313" key="3">
    <source>
        <dbReference type="EMBL" id="EER02667.1"/>
    </source>
</evidence>